<dbReference type="AlphaFoldDB" id="A0AAP0ISS6"/>
<evidence type="ECO:0000313" key="3">
    <source>
        <dbReference type="Proteomes" id="UP001420932"/>
    </source>
</evidence>
<proteinExistence type="predicted"/>
<comment type="caution">
    <text evidence="2">The sequence shown here is derived from an EMBL/GenBank/DDBJ whole genome shotgun (WGS) entry which is preliminary data.</text>
</comment>
<keyword evidence="3" id="KW-1185">Reference proteome</keyword>
<feature type="transmembrane region" description="Helical" evidence="1">
    <location>
        <begin position="38"/>
        <end position="58"/>
    </location>
</feature>
<name>A0AAP0ISS6_9MAGN</name>
<reference evidence="2 3" key="1">
    <citation type="submission" date="2024-01" db="EMBL/GenBank/DDBJ databases">
        <title>Genome assemblies of Stephania.</title>
        <authorList>
            <person name="Yang L."/>
        </authorList>
    </citation>
    <scope>NUCLEOTIDE SEQUENCE [LARGE SCALE GENOMIC DNA]</scope>
    <source>
        <strain evidence="2">YNDBR</strain>
        <tissue evidence="2">Leaf</tissue>
    </source>
</reference>
<evidence type="ECO:0000256" key="1">
    <source>
        <dbReference type="SAM" id="Phobius"/>
    </source>
</evidence>
<evidence type="ECO:0000313" key="2">
    <source>
        <dbReference type="EMBL" id="KAK9121086.1"/>
    </source>
</evidence>
<keyword evidence="1" id="KW-0472">Membrane</keyword>
<keyword evidence="1" id="KW-1133">Transmembrane helix</keyword>
<protein>
    <submittedName>
        <fullName evidence="2">Uncharacterized protein</fullName>
    </submittedName>
</protein>
<dbReference type="Proteomes" id="UP001420932">
    <property type="component" value="Unassembled WGS sequence"/>
</dbReference>
<sequence>MKLCLGKSRVDFDLGKVDLSLNNENPPMLGNRIERASIEYLSLVCIFLITITTNRFCLRLRKCVYTLISLRWKDIDLFQRRKRLIGIGAPCSMD</sequence>
<dbReference type="EMBL" id="JBBNAF010000008">
    <property type="protein sequence ID" value="KAK9121086.1"/>
    <property type="molecule type" value="Genomic_DNA"/>
</dbReference>
<keyword evidence="1" id="KW-0812">Transmembrane</keyword>
<organism evidence="2 3">
    <name type="scientific">Stephania yunnanensis</name>
    <dbReference type="NCBI Taxonomy" id="152371"/>
    <lineage>
        <taxon>Eukaryota</taxon>
        <taxon>Viridiplantae</taxon>
        <taxon>Streptophyta</taxon>
        <taxon>Embryophyta</taxon>
        <taxon>Tracheophyta</taxon>
        <taxon>Spermatophyta</taxon>
        <taxon>Magnoliopsida</taxon>
        <taxon>Ranunculales</taxon>
        <taxon>Menispermaceae</taxon>
        <taxon>Menispermoideae</taxon>
        <taxon>Cissampelideae</taxon>
        <taxon>Stephania</taxon>
    </lineage>
</organism>
<accession>A0AAP0ISS6</accession>
<gene>
    <name evidence="2" type="ORF">Syun_018703</name>
</gene>